<dbReference type="STRING" id="84645.A0A498LUW9"/>
<keyword evidence="1" id="KW-1133">Transmembrane helix</keyword>
<protein>
    <submittedName>
        <fullName evidence="3">Membrane-spanning 4-domains subfamily A member 4A-like protein</fullName>
    </submittedName>
</protein>
<gene>
    <name evidence="3" type="ORF">ROHU_010608</name>
</gene>
<feature type="transmembrane region" description="Helical" evidence="1">
    <location>
        <begin position="121"/>
        <end position="141"/>
    </location>
</feature>
<feature type="transmembrane region" description="Helical" evidence="1">
    <location>
        <begin position="79"/>
        <end position="100"/>
    </location>
</feature>
<organism evidence="3 4">
    <name type="scientific">Labeo rohita</name>
    <name type="common">Indian major carp</name>
    <name type="synonym">Cyprinus rohita</name>
    <dbReference type="NCBI Taxonomy" id="84645"/>
    <lineage>
        <taxon>Eukaryota</taxon>
        <taxon>Metazoa</taxon>
        <taxon>Chordata</taxon>
        <taxon>Craniata</taxon>
        <taxon>Vertebrata</taxon>
        <taxon>Euteleostomi</taxon>
        <taxon>Actinopterygii</taxon>
        <taxon>Neopterygii</taxon>
        <taxon>Teleostei</taxon>
        <taxon>Ostariophysi</taxon>
        <taxon>Cypriniformes</taxon>
        <taxon>Cyprinidae</taxon>
        <taxon>Labeoninae</taxon>
        <taxon>Labeonini</taxon>
        <taxon>Labeo</taxon>
    </lineage>
</organism>
<evidence type="ECO:0000259" key="2">
    <source>
        <dbReference type="Pfam" id="PF10551"/>
    </source>
</evidence>
<keyword evidence="1" id="KW-0812">Transmembrane</keyword>
<keyword evidence="4" id="KW-1185">Reference proteome</keyword>
<evidence type="ECO:0000313" key="4">
    <source>
        <dbReference type="Proteomes" id="UP000290572"/>
    </source>
</evidence>
<accession>A0A498LUW9</accession>
<dbReference type="EMBL" id="QBIY01013135">
    <property type="protein sequence ID" value="RXN11462.1"/>
    <property type="molecule type" value="Genomic_DNA"/>
</dbReference>
<feature type="domain" description="MULE transposase" evidence="2">
    <location>
        <begin position="333"/>
        <end position="424"/>
    </location>
</feature>
<reference evidence="3 4" key="1">
    <citation type="submission" date="2018-03" db="EMBL/GenBank/DDBJ databases">
        <title>Draft genome sequence of Rohu Carp (Labeo rohita).</title>
        <authorList>
            <person name="Das P."/>
            <person name="Kushwaha B."/>
            <person name="Joshi C.G."/>
            <person name="Kumar D."/>
            <person name="Nagpure N.S."/>
            <person name="Sahoo L."/>
            <person name="Das S.P."/>
            <person name="Bit A."/>
            <person name="Patnaik S."/>
            <person name="Meher P.K."/>
            <person name="Jayasankar P."/>
            <person name="Koringa P.G."/>
            <person name="Patel N.V."/>
            <person name="Hinsu A.T."/>
            <person name="Kumar R."/>
            <person name="Pandey M."/>
            <person name="Agarwal S."/>
            <person name="Srivastava S."/>
            <person name="Singh M."/>
            <person name="Iquebal M.A."/>
            <person name="Jaiswal S."/>
            <person name="Angadi U.B."/>
            <person name="Kumar N."/>
            <person name="Raza M."/>
            <person name="Shah T.M."/>
            <person name="Rai A."/>
            <person name="Jena J.K."/>
        </authorList>
    </citation>
    <scope>NUCLEOTIDE SEQUENCE [LARGE SCALE GENOMIC DNA]</scope>
    <source>
        <strain evidence="3">DASCIFA01</strain>
        <tissue evidence="3">Testis</tissue>
    </source>
</reference>
<dbReference type="InterPro" id="IPR018289">
    <property type="entry name" value="MULE_transposase_dom"/>
</dbReference>
<dbReference type="Pfam" id="PF10551">
    <property type="entry name" value="MULE"/>
    <property type="match status" value="1"/>
</dbReference>
<feature type="transmembrane region" description="Helical" evidence="1">
    <location>
        <begin position="53"/>
        <end position="73"/>
    </location>
</feature>
<feature type="transmembrane region" description="Helical" evidence="1">
    <location>
        <begin position="20"/>
        <end position="41"/>
    </location>
</feature>
<sequence>MMDSDASDPDESDSEDDVPAGAAGVSMILTVEIMIGVLTFLIGIVSTVYEESIFVYSGLPYWGSLIVNASLGMNIFSTITAGIAIIFISLDLVLGPHTYCNGYGCYELVRMYKALFRGIRGVLLVFAVLEFIISICLSAFACKANACCCPSHDIRQKHVEYRRSGNVFERSHRAVGCKAYISFKVRNNWKGHKVVVQRICTQHNGHDSSEEDGHFQQIHPQLVDQIKKWITLGVKPDVILLQANEWSKAQGEANYHSREFFVTPEDIHNIRTSMLRERHLDKDDCKSTDKLLTGPFKDDVIFYQPLGKDQDLIIVLQTEFMRKDLQNNGSNIVFFDATYCVNQYSFPLFTLLVRDDHGHGFPVAYIITSSETQETLKLALQKLRPVFPKPPRCFMVDKDMSEINALNAVFPESDVLLCWYHVLQAVVRWLMKSDSGVCGPHSSNTRREILDYFKKMKACAMKTDFDRVAKEFLKDFSHCQEVCKYFQRYWEPISHRWADYGRCYNHGNSETNNLIERDQSLVVIFRSVKKV</sequence>
<evidence type="ECO:0000313" key="3">
    <source>
        <dbReference type="EMBL" id="RXN11462.1"/>
    </source>
</evidence>
<name>A0A498LUW9_LABRO</name>
<dbReference type="PANTHER" id="PTHR33977:SF1">
    <property type="entry name" value="ZINC ION BINDING PROTEIN"/>
    <property type="match status" value="1"/>
</dbReference>
<dbReference type="Proteomes" id="UP000290572">
    <property type="component" value="Unassembled WGS sequence"/>
</dbReference>
<keyword evidence="1" id="KW-0472">Membrane</keyword>
<proteinExistence type="predicted"/>
<dbReference type="AlphaFoldDB" id="A0A498LUW9"/>
<dbReference type="PANTHER" id="PTHR33977">
    <property type="entry name" value="ZINC ION BINDING PROTEIN"/>
    <property type="match status" value="1"/>
</dbReference>
<evidence type="ECO:0000256" key="1">
    <source>
        <dbReference type="SAM" id="Phobius"/>
    </source>
</evidence>
<comment type="caution">
    <text evidence="3">The sequence shown here is derived from an EMBL/GenBank/DDBJ whole genome shotgun (WGS) entry which is preliminary data.</text>
</comment>